<evidence type="ECO:0000256" key="2">
    <source>
        <dbReference type="ARBA" id="ARBA00022737"/>
    </source>
</evidence>
<dbReference type="PIRSF" id="PIRSF037037">
    <property type="entry name" value="Kelch-like_protein_gigaxonin"/>
    <property type="match status" value="1"/>
</dbReference>
<reference evidence="4" key="1">
    <citation type="submission" date="2016-01" db="EMBL/GenBank/DDBJ databases">
        <title>Reference transcriptome for the parasite Schistocephalus solidus: insights into the molecular evolution of parasitism.</title>
        <authorList>
            <person name="Hebert F.O."/>
            <person name="Grambauer S."/>
            <person name="Barber I."/>
            <person name="Landry C.R."/>
            <person name="Aubin-Horth N."/>
        </authorList>
    </citation>
    <scope>NUCLEOTIDE SEQUENCE</scope>
</reference>
<feature type="domain" description="BTB" evidence="3">
    <location>
        <begin position="35"/>
        <end position="102"/>
    </location>
</feature>
<sequence>MTRRMLTCQTTFEDSRPLHRVLPVLNEFRKTNSFSDVEIELSNGERHTGHRVILAARIPALKDELLRHCSKRVIMWTYPGMLPTAALAIIDYAYTGKLEIAMDTVEGILCLANDLMLGTVSKWCEEFLYSILNLDHIHFVWDLARMGNLSSLIRDCIRKMQETFQDFICRDSFAKLSLDALIQVVQSESLNVQTEDQVVLAISQWTGSLKHTDGTERLPDLLREVRWNAVSNEAWQRIAGDENVIKLFPHFSDYMKACKAGCGKANDPLIPCPFNRKARCYNKNITLLIGLDNHQNQPEYTFALHDVSKPRESKIICKMPGRKYASAVAFRDKVVIIGGYKPRASNTVMIFDLPTRRSKPAAPMKFSRTECSAVRCGDFIIVFGGKDHYWNHHASCELFRPLKNEWKQLPSSQTARRGAAMVSLEDGRVLLLGGDTGDTILTLVECATLPTDDWRANTAGTYNPFWRRLTPMHEARMAASACVLNGRIFVAGGVSRHNEILQSVEYFVPPKDEKAIGFWTVVQWMNQKRDTFTLLALENRLYAFGADSFPGNTVECFGTPDVKGTNNLPAT</sequence>
<dbReference type="Pfam" id="PF00651">
    <property type="entry name" value="BTB"/>
    <property type="match status" value="1"/>
</dbReference>
<organism evidence="4">
    <name type="scientific">Schistocephalus solidus</name>
    <name type="common">Tapeworm</name>
    <dbReference type="NCBI Taxonomy" id="70667"/>
    <lineage>
        <taxon>Eukaryota</taxon>
        <taxon>Metazoa</taxon>
        <taxon>Spiralia</taxon>
        <taxon>Lophotrochozoa</taxon>
        <taxon>Platyhelminthes</taxon>
        <taxon>Cestoda</taxon>
        <taxon>Eucestoda</taxon>
        <taxon>Diphyllobothriidea</taxon>
        <taxon>Diphyllobothriidae</taxon>
        <taxon>Schistocephalus</taxon>
    </lineage>
</organism>
<dbReference type="SUPFAM" id="SSF117281">
    <property type="entry name" value="Kelch motif"/>
    <property type="match status" value="1"/>
</dbReference>
<accession>A0A0X3P5F9</accession>
<keyword evidence="1" id="KW-0880">Kelch repeat</keyword>
<dbReference type="EMBL" id="GEEE01016011">
    <property type="protein sequence ID" value="JAP47214.1"/>
    <property type="molecule type" value="Transcribed_RNA"/>
</dbReference>
<proteinExistence type="predicted"/>
<dbReference type="Pfam" id="PF07707">
    <property type="entry name" value="BACK"/>
    <property type="match status" value="1"/>
</dbReference>
<dbReference type="SUPFAM" id="SSF54695">
    <property type="entry name" value="POZ domain"/>
    <property type="match status" value="1"/>
</dbReference>
<dbReference type="InterPro" id="IPR000210">
    <property type="entry name" value="BTB/POZ_dom"/>
</dbReference>
<feature type="non-terminal residue" evidence="4">
    <location>
        <position position="571"/>
    </location>
</feature>
<name>A0A0X3P5F9_SCHSO</name>
<dbReference type="SMART" id="SM00225">
    <property type="entry name" value="BTB"/>
    <property type="match status" value="1"/>
</dbReference>
<dbReference type="Gene3D" id="2.120.10.80">
    <property type="entry name" value="Kelch-type beta propeller"/>
    <property type="match status" value="2"/>
</dbReference>
<dbReference type="InterPro" id="IPR015915">
    <property type="entry name" value="Kelch-typ_b-propeller"/>
</dbReference>
<dbReference type="SMART" id="SM00875">
    <property type="entry name" value="BACK"/>
    <property type="match status" value="1"/>
</dbReference>
<dbReference type="PROSITE" id="PS50097">
    <property type="entry name" value="BTB"/>
    <property type="match status" value="1"/>
</dbReference>
<dbReference type="InterPro" id="IPR011705">
    <property type="entry name" value="BACK"/>
</dbReference>
<dbReference type="AlphaFoldDB" id="A0A0X3P5F9"/>
<keyword evidence="2" id="KW-0677">Repeat</keyword>
<evidence type="ECO:0000259" key="3">
    <source>
        <dbReference type="PROSITE" id="PS50097"/>
    </source>
</evidence>
<evidence type="ECO:0000256" key="1">
    <source>
        <dbReference type="ARBA" id="ARBA00022441"/>
    </source>
</evidence>
<dbReference type="Gene3D" id="1.25.40.420">
    <property type="match status" value="1"/>
</dbReference>
<dbReference type="Gene3D" id="3.30.710.10">
    <property type="entry name" value="Potassium Channel Kv1.1, Chain A"/>
    <property type="match status" value="1"/>
</dbReference>
<evidence type="ECO:0000313" key="4">
    <source>
        <dbReference type="EMBL" id="JAP47214.1"/>
    </source>
</evidence>
<protein>
    <recommendedName>
        <fullName evidence="3">BTB domain-containing protein</fullName>
    </recommendedName>
</protein>
<dbReference type="InterPro" id="IPR017096">
    <property type="entry name" value="BTB-kelch_protein"/>
</dbReference>
<dbReference type="SMART" id="SM00612">
    <property type="entry name" value="Kelch"/>
    <property type="match status" value="4"/>
</dbReference>
<gene>
    <name evidence="4" type="ORF">TR125073</name>
</gene>
<dbReference type="PANTHER" id="PTHR45632">
    <property type="entry name" value="LD33804P"/>
    <property type="match status" value="1"/>
</dbReference>
<dbReference type="Pfam" id="PF01344">
    <property type="entry name" value="Kelch_1"/>
    <property type="match status" value="3"/>
</dbReference>
<dbReference type="InterPro" id="IPR006652">
    <property type="entry name" value="Kelch_1"/>
</dbReference>
<dbReference type="InterPro" id="IPR011333">
    <property type="entry name" value="SKP1/BTB/POZ_sf"/>
</dbReference>
<dbReference type="PANTHER" id="PTHR45632:SF3">
    <property type="entry name" value="KELCH-LIKE PROTEIN 32"/>
    <property type="match status" value="1"/>
</dbReference>